<dbReference type="GO" id="GO:0016926">
    <property type="term" value="P:protein desumoylation"/>
    <property type="evidence" value="ECO:0007669"/>
    <property type="project" value="TreeGrafter"/>
</dbReference>
<evidence type="ECO:0000256" key="6">
    <source>
        <dbReference type="SAM" id="MobiDB-lite"/>
    </source>
</evidence>
<feature type="compositionally biased region" description="Polar residues" evidence="6">
    <location>
        <begin position="265"/>
        <end position="293"/>
    </location>
</feature>
<dbReference type="GO" id="GO:0005737">
    <property type="term" value="C:cytoplasm"/>
    <property type="evidence" value="ECO:0007669"/>
    <property type="project" value="TreeGrafter"/>
</dbReference>
<feature type="compositionally biased region" description="Basic and acidic residues" evidence="6">
    <location>
        <begin position="533"/>
        <end position="544"/>
    </location>
</feature>
<dbReference type="InterPro" id="IPR038765">
    <property type="entry name" value="Papain-like_cys_pep_sf"/>
</dbReference>
<proteinExistence type="inferred from homology"/>
<organism evidence="8 9">
    <name type="scientific">Aspergillus leporis</name>
    <dbReference type="NCBI Taxonomy" id="41062"/>
    <lineage>
        <taxon>Eukaryota</taxon>
        <taxon>Fungi</taxon>
        <taxon>Dikarya</taxon>
        <taxon>Ascomycota</taxon>
        <taxon>Pezizomycotina</taxon>
        <taxon>Eurotiomycetes</taxon>
        <taxon>Eurotiomycetidae</taxon>
        <taxon>Eurotiales</taxon>
        <taxon>Aspergillaceae</taxon>
        <taxon>Aspergillus</taxon>
        <taxon>Aspergillus subgen. Circumdati</taxon>
    </lineage>
</organism>
<feature type="compositionally biased region" description="Basic and acidic residues" evidence="6">
    <location>
        <begin position="77"/>
        <end position="94"/>
    </location>
</feature>
<feature type="compositionally biased region" description="Polar residues" evidence="6">
    <location>
        <begin position="1181"/>
        <end position="1200"/>
    </location>
</feature>
<evidence type="ECO:0000313" key="9">
    <source>
        <dbReference type="Proteomes" id="UP000326565"/>
    </source>
</evidence>
<evidence type="ECO:0000259" key="7">
    <source>
        <dbReference type="PROSITE" id="PS50600"/>
    </source>
</evidence>
<gene>
    <name evidence="8" type="ORF">BDV29DRAFT_170947</name>
</gene>
<dbReference type="Gene3D" id="1.10.418.20">
    <property type="match status" value="2"/>
</dbReference>
<feature type="compositionally biased region" description="Basic residues" evidence="6">
    <location>
        <begin position="1201"/>
        <end position="1211"/>
    </location>
</feature>
<feature type="compositionally biased region" description="Basic and acidic residues" evidence="6">
    <location>
        <begin position="1037"/>
        <end position="1060"/>
    </location>
</feature>
<dbReference type="EMBL" id="ML732186">
    <property type="protein sequence ID" value="KAB8076041.1"/>
    <property type="molecule type" value="Genomic_DNA"/>
</dbReference>
<keyword evidence="2" id="KW-0597">Phosphoprotein</keyword>
<dbReference type="GO" id="GO:0006508">
    <property type="term" value="P:proteolysis"/>
    <property type="evidence" value="ECO:0007669"/>
    <property type="project" value="UniProtKB-KW"/>
</dbReference>
<accession>A0A5N5X5L2</accession>
<feature type="compositionally biased region" description="Basic and acidic residues" evidence="6">
    <location>
        <begin position="795"/>
        <end position="807"/>
    </location>
</feature>
<dbReference type="PROSITE" id="PS50600">
    <property type="entry name" value="ULP_PROTEASE"/>
    <property type="match status" value="1"/>
</dbReference>
<feature type="compositionally biased region" description="Polar residues" evidence="6">
    <location>
        <begin position="334"/>
        <end position="349"/>
    </location>
</feature>
<name>A0A5N5X5L2_9EURO</name>
<dbReference type="SUPFAM" id="SSF54001">
    <property type="entry name" value="Cysteine proteinases"/>
    <property type="match status" value="1"/>
</dbReference>
<evidence type="ECO:0000256" key="2">
    <source>
        <dbReference type="ARBA" id="ARBA00022553"/>
    </source>
</evidence>
<feature type="compositionally biased region" description="Basic and acidic residues" evidence="6">
    <location>
        <begin position="856"/>
        <end position="867"/>
    </location>
</feature>
<feature type="region of interest" description="Disordered" evidence="6">
    <location>
        <begin position="1"/>
        <end position="129"/>
    </location>
</feature>
<dbReference type="OrthoDB" id="442460at2759"/>
<feature type="compositionally biased region" description="Low complexity" evidence="6">
    <location>
        <begin position="547"/>
        <end position="561"/>
    </location>
</feature>
<feature type="compositionally biased region" description="Basic and acidic residues" evidence="6">
    <location>
        <begin position="615"/>
        <end position="624"/>
    </location>
</feature>
<keyword evidence="5" id="KW-0378">Hydrolase</keyword>
<dbReference type="Proteomes" id="UP000326565">
    <property type="component" value="Unassembled WGS sequence"/>
</dbReference>
<feature type="compositionally biased region" description="Basic and acidic residues" evidence="6">
    <location>
        <begin position="1144"/>
        <end position="1153"/>
    </location>
</feature>
<feature type="region of interest" description="Disordered" evidence="6">
    <location>
        <begin position="849"/>
        <end position="888"/>
    </location>
</feature>
<feature type="region of interest" description="Disordered" evidence="6">
    <location>
        <begin position="607"/>
        <end position="627"/>
    </location>
</feature>
<comment type="similarity">
    <text evidence="1">Belongs to the peptidase C48 family.</text>
</comment>
<evidence type="ECO:0000313" key="8">
    <source>
        <dbReference type="EMBL" id="KAB8076041.1"/>
    </source>
</evidence>
<feature type="compositionally biased region" description="Basic residues" evidence="6">
    <location>
        <begin position="350"/>
        <end position="365"/>
    </location>
</feature>
<feature type="compositionally biased region" description="Polar residues" evidence="6">
    <location>
        <begin position="149"/>
        <end position="161"/>
    </location>
</feature>
<feature type="region of interest" description="Disordered" evidence="6">
    <location>
        <begin position="231"/>
        <end position="365"/>
    </location>
</feature>
<dbReference type="AlphaFoldDB" id="A0A5N5X5L2"/>
<feature type="compositionally biased region" description="Basic and acidic residues" evidence="6">
    <location>
        <begin position="165"/>
        <end position="182"/>
    </location>
</feature>
<keyword evidence="9" id="KW-1185">Reference proteome</keyword>
<protein>
    <recommendedName>
        <fullName evidence="7">Ubiquitin-like protease family profile domain-containing protein</fullName>
    </recommendedName>
</protein>
<feature type="compositionally biased region" description="Basic and acidic residues" evidence="6">
    <location>
        <begin position="486"/>
        <end position="497"/>
    </location>
</feature>
<feature type="region of interest" description="Disordered" evidence="6">
    <location>
        <begin position="149"/>
        <end position="182"/>
    </location>
</feature>
<evidence type="ECO:0000256" key="3">
    <source>
        <dbReference type="ARBA" id="ARBA00022670"/>
    </source>
</evidence>
<sequence length="1211" mass="135333">MPKDPNLPNLRGEDKSTHSQRNPYLQLQGDEERLLPNSFVRSDPGAVKIVPGSAGQTHKKNKVQITAFKPYNTLSGRSRESGPVRARGKQDRRGANQIISGSAFLRPENSAEYEEQERPSKRRRRESQDIIHGRIINISDDDIMDQVAPDNSSISGYTSRLSPPESHHSGKMKSRDMGTGRLNHSEFRGVEKNVRPPRTPKQISRNFTRWSSDFDNEERFTINAAKERRTLTSNVDSKSSKLDRSGQPPKLETIKSVEIHPCSLDEQSTSPTLQTQSFAPSWRNRSNISQSPDELQGDATVEPAPTSLEKERTKEATMAISGAKAQPGEVGRMSSPSDIQHTVFTSSSQGRKHDKRKAAQAKRDKSAKKFFNVTFVRFGTSERRSSGAFELHVETTELTVVFPWNGEKVSLQRLDKVTRGERPSCKVRLTFSRKGGLDDEMDMEFSTVEEQETFCNLLQGRVRGIGVRLKTDDWLKKAFARKAEELQNKSNESKRPGENSQSPILQKSPELVKRMKLSDSLQNDNGNTAGQKHSSDTALTEHSKFPTATTTTMKTSNTEGTQTLLFPNSKGVEAIEIPAKVSDPHLVSNRATRSMSRRAPAATVVCDDGAEDDDPQPKHEENSKKWHRPLVYPRFGKKKAEVDAQDRDRLRDNEFLNDNLIGFYIRFLEDHLERTNKEVAKRVYFFNSYFFATLTNVKGRRNINYEGVQKWTRSIDIFGYDYIVVPINESAHWYVAIICNLPNLPGVFRETTEDRGALNCDKDSSAAPDTEAQEIPETPEPIEGLPVGEGVKGGHICDSEPVKDEITRQSFEGMNLSDKAEHRGSESEMPLTEWPEQEENLAFYPAMFSSSPGKARSSEKTEMKEEVSTQTAPKKKGKPAGRPGGVKDTRRPIIITFDSLDLARSPTISNLRDYLYEEAKSKRGIEIDKALIKGMKARAIPLQPNYSDCGLYLLAYVEKFVQNPDLFVRKLLQKEMKTEDDWPPLRSGLLRRRLRDFLDDLYDEQAQMGSGKVGEKKTMADNQQVSYLLGPPASLSDPDKDNDNVRKAETKKSPKVEIKPQKPPPGKKGAVASQPSPANDGAGHELEHQGDGSQLAAASAEDPYSASVEVSVPTVSKKADDDVVEVQVPDSQEHVRDAGSPAKVAREQYEPHSSEPAVMGSVEDRNLGPILGNEDLERTTKPGQPTTHQTVEVQITPSQRKGQRPAKQKPK</sequence>
<dbReference type="InterPro" id="IPR051947">
    <property type="entry name" value="Sentrin-specific_protease"/>
</dbReference>
<feature type="region of interest" description="Disordered" evidence="6">
    <location>
        <begin position="757"/>
        <end position="830"/>
    </location>
</feature>
<dbReference type="Gene3D" id="3.30.310.130">
    <property type="entry name" value="Ubiquitin-related"/>
    <property type="match status" value="1"/>
</dbReference>
<feature type="domain" description="Ubiquitin-like protease family profile" evidence="7">
    <location>
        <begin position="640"/>
        <end position="960"/>
    </location>
</feature>
<dbReference type="PANTHER" id="PTHR46896:SF3">
    <property type="entry name" value="FI06413P-RELATED"/>
    <property type="match status" value="1"/>
</dbReference>
<dbReference type="GO" id="GO:0005634">
    <property type="term" value="C:nucleus"/>
    <property type="evidence" value="ECO:0007669"/>
    <property type="project" value="TreeGrafter"/>
</dbReference>
<evidence type="ECO:0000256" key="4">
    <source>
        <dbReference type="ARBA" id="ARBA00022786"/>
    </source>
</evidence>
<keyword evidence="3" id="KW-0645">Protease</keyword>
<evidence type="ECO:0000256" key="1">
    <source>
        <dbReference type="ARBA" id="ARBA00005234"/>
    </source>
</evidence>
<evidence type="ECO:0000256" key="5">
    <source>
        <dbReference type="ARBA" id="ARBA00022801"/>
    </source>
</evidence>
<dbReference type="InterPro" id="IPR003653">
    <property type="entry name" value="Peptidase_C48_C"/>
</dbReference>
<feature type="region of interest" description="Disordered" evidence="6">
    <location>
        <begin position="486"/>
        <end position="564"/>
    </location>
</feature>
<keyword evidence="4" id="KW-0833">Ubl conjugation pathway</keyword>
<dbReference type="GO" id="GO:0070139">
    <property type="term" value="F:SUMO-specific endopeptidase activity"/>
    <property type="evidence" value="ECO:0007669"/>
    <property type="project" value="TreeGrafter"/>
</dbReference>
<dbReference type="Pfam" id="PF02902">
    <property type="entry name" value="Peptidase_C48"/>
    <property type="match status" value="1"/>
</dbReference>
<reference evidence="8 9" key="1">
    <citation type="submission" date="2019-04" db="EMBL/GenBank/DDBJ databases">
        <title>Friends and foes A comparative genomics study of 23 Aspergillus species from section Flavi.</title>
        <authorList>
            <consortium name="DOE Joint Genome Institute"/>
            <person name="Kjaerbolling I."/>
            <person name="Vesth T."/>
            <person name="Frisvad J.C."/>
            <person name="Nybo J.L."/>
            <person name="Theobald S."/>
            <person name="Kildgaard S."/>
            <person name="Isbrandt T."/>
            <person name="Kuo A."/>
            <person name="Sato A."/>
            <person name="Lyhne E.K."/>
            <person name="Kogle M.E."/>
            <person name="Wiebenga A."/>
            <person name="Kun R.S."/>
            <person name="Lubbers R.J."/>
            <person name="Makela M.R."/>
            <person name="Barry K."/>
            <person name="Chovatia M."/>
            <person name="Clum A."/>
            <person name="Daum C."/>
            <person name="Haridas S."/>
            <person name="He G."/>
            <person name="LaButti K."/>
            <person name="Lipzen A."/>
            <person name="Mondo S."/>
            <person name="Riley R."/>
            <person name="Salamov A."/>
            <person name="Simmons B.A."/>
            <person name="Magnuson J.K."/>
            <person name="Henrissat B."/>
            <person name="Mortensen U.H."/>
            <person name="Larsen T.O."/>
            <person name="Devries R.P."/>
            <person name="Grigoriev I.V."/>
            <person name="Machida M."/>
            <person name="Baker S.E."/>
            <person name="Andersen M.R."/>
        </authorList>
    </citation>
    <scope>NUCLEOTIDE SEQUENCE [LARGE SCALE GENOMIC DNA]</scope>
    <source>
        <strain evidence="8 9">CBS 151.66</strain>
    </source>
</reference>
<feature type="compositionally biased region" description="Polar residues" evidence="6">
    <location>
        <begin position="519"/>
        <end position="532"/>
    </location>
</feature>
<feature type="region of interest" description="Disordered" evidence="6">
    <location>
        <begin position="1028"/>
        <end position="1211"/>
    </location>
</feature>
<dbReference type="PANTHER" id="PTHR46896">
    <property type="entry name" value="SENTRIN-SPECIFIC PROTEASE"/>
    <property type="match status" value="1"/>
</dbReference>